<sequence>MSLRRQPSRATTKPSLTPSIFTNPTIDLFLQQFSQFVRRHIIENKSETVLVAGPPSCG</sequence>
<keyword evidence="2" id="KW-1185">Reference proteome</keyword>
<protein>
    <submittedName>
        <fullName evidence="1">Uncharacterized protein</fullName>
    </submittedName>
</protein>
<dbReference type="Proteomes" id="UP000663873">
    <property type="component" value="Unassembled WGS sequence"/>
</dbReference>
<accession>A0A821NLJ5</accession>
<evidence type="ECO:0000313" key="2">
    <source>
        <dbReference type="Proteomes" id="UP000663873"/>
    </source>
</evidence>
<proteinExistence type="predicted"/>
<gene>
    <name evidence="1" type="ORF">UJA718_LOCUS40788</name>
</gene>
<dbReference type="AlphaFoldDB" id="A0A821NLJ5"/>
<dbReference type="EMBL" id="CAJOBP010046102">
    <property type="protein sequence ID" value="CAF4789909.1"/>
    <property type="molecule type" value="Genomic_DNA"/>
</dbReference>
<comment type="caution">
    <text evidence="1">The sequence shown here is derived from an EMBL/GenBank/DDBJ whole genome shotgun (WGS) entry which is preliminary data.</text>
</comment>
<feature type="non-terminal residue" evidence="1">
    <location>
        <position position="58"/>
    </location>
</feature>
<evidence type="ECO:0000313" key="1">
    <source>
        <dbReference type="EMBL" id="CAF4789909.1"/>
    </source>
</evidence>
<organism evidence="1 2">
    <name type="scientific">Rotaria socialis</name>
    <dbReference type="NCBI Taxonomy" id="392032"/>
    <lineage>
        <taxon>Eukaryota</taxon>
        <taxon>Metazoa</taxon>
        <taxon>Spiralia</taxon>
        <taxon>Gnathifera</taxon>
        <taxon>Rotifera</taxon>
        <taxon>Eurotatoria</taxon>
        <taxon>Bdelloidea</taxon>
        <taxon>Philodinida</taxon>
        <taxon>Philodinidae</taxon>
        <taxon>Rotaria</taxon>
    </lineage>
</organism>
<reference evidence="1" key="1">
    <citation type="submission" date="2021-02" db="EMBL/GenBank/DDBJ databases">
        <authorList>
            <person name="Nowell W R."/>
        </authorList>
    </citation>
    <scope>NUCLEOTIDE SEQUENCE</scope>
</reference>
<name>A0A821NLJ5_9BILA</name>